<reference evidence="3 4" key="1">
    <citation type="submission" date="2019-04" db="EMBL/GenBank/DDBJ databases">
        <title>Niastella caeni sp. nov., isolated from activated sludge.</title>
        <authorList>
            <person name="Sheng M."/>
        </authorList>
    </citation>
    <scope>NUCLEOTIDE SEQUENCE [LARGE SCALE GENOMIC DNA]</scope>
    <source>
        <strain evidence="3 4">HX-2-15</strain>
    </source>
</reference>
<dbReference type="InterPro" id="IPR006626">
    <property type="entry name" value="PbH1"/>
</dbReference>
<dbReference type="EMBL" id="STFF01000002">
    <property type="protein sequence ID" value="THU40431.1"/>
    <property type="molecule type" value="Genomic_DNA"/>
</dbReference>
<dbReference type="InterPro" id="IPR035234">
    <property type="entry name" value="IgGFc-bd_N"/>
</dbReference>
<dbReference type="Gene3D" id="2.160.20.10">
    <property type="entry name" value="Single-stranded right-handed beta-helix, Pectin lyase-like"/>
    <property type="match status" value="4"/>
</dbReference>
<organism evidence="3 4">
    <name type="scientific">Niastella caeni</name>
    <dbReference type="NCBI Taxonomy" id="2569763"/>
    <lineage>
        <taxon>Bacteria</taxon>
        <taxon>Pseudomonadati</taxon>
        <taxon>Bacteroidota</taxon>
        <taxon>Chitinophagia</taxon>
        <taxon>Chitinophagales</taxon>
        <taxon>Chitinophagaceae</taxon>
        <taxon>Niastella</taxon>
    </lineage>
</organism>
<dbReference type="Pfam" id="PF13229">
    <property type="entry name" value="Beta_helix"/>
    <property type="match status" value="3"/>
</dbReference>
<comment type="caution">
    <text evidence="3">The sequence shown here is derived from an EMBL/GenBank/DDBJ whole genome shotgun (WGS) entry which is preliminary data.</text>
</comment>
<gene>
    <name evidence="3" type="ORF">FAM09_11250</name>
</gene>
<feature type="domain" description="PKD" evidence="2">
    <location>
        <begin position="3778"/>
        <end position="3825"/>
    </location>
</feature>
<name>A0A4S8HYM3_9BACT</name>
<dbReference type="SUPFAM" id="SSF51126">
    <property type="entry name" value="Pectin lyase-like"/>
    <property type="match status" value="4"/>
</dbReference>
<dbReference type="InterPro" id="IPR012334">
    <property type="entry name" value="Pectin_lyas_fold"/>
</dbReference>
<dbReference type="OrthoDB" id="599561at2"/>
<dbReference type="Pfam" id="PF17517">
    <property type="entry name" value="IgGFc_binding"/>
    <property type="match status" value="1"/>
</dbReference>
<proteinExistence type="predicted"/>
<dbReference type="InterPro" id="IPR044023">
    <property type="entry name" value="Ig_7"/>
</dbReference>
<dbReference type="Proteomes" id="UP000306918">
    <property type="component" value="Unassembled WGS sequence"/>
</dbReference>
<dbReference type="NCBIfam" id="TIGR04131">
    <property type="entry name" value="Bac_Flav_CTERM"/>
    <property type="match status" value="1"/>
</dbReference>
<sequence length="4086" mass="433930">MRNGYAYRFVKQIGCLFLMLFIALQSKAQIDITIGNGTTGNATTVYPCPIQDWYEGSRSQYLYLASELTAAGMAAGTIQAIKFNVLNVNNAGVTDKLVMKIGGTTVATLSTNSWDAFTTTPVETAPTDYQAVVGSNVFTFQTPFFWNGTDNILIEICDGDPGNNVGEWYIENPTIAWTTGLSFNGSHTTISDNQGSLCGTTATLNSGLQTTRPDIVLAWVPATNCAGKPNAGTASSTLTNVCLAQNFTVSLTGQTIASGITYKWQSSTNNTTWADIPGATTSFYTASQSATHWYRAIVTCTNGGLTDTTNAVQIVSPGLVGGTFTINSGQLTGGTNFQTFADAINYIKCGINSAVVFNVVANSGPYAEQVTIPHIGGSSSVNTITFNGNGTTLAYNTSDANNRTGIILNGAKHIIIDSLNVDVSAGSYGWGIVLMNKADSNIIRRCTVTTNTTSSSTNYSGILINGSATSTFITGNNGNGNLISGNTIIGGYYGIFLYGSTNPYNANNIIEKNKVLDAYLYSVYVYGNTNLTITGNDISRPSRTSVTTGYGIYVGTNTATLIEKNRIHNLFDGATGTNNTAYCIYVAGSGASAAQPNRAENNLIYNINNGAGAIYGIYSAGYNNWNFYHNSIVLDDAAATAGTTYGCNVNGSNVNVKNNLIYITRGGTGTKYCLYYGTAGVTSSANNDLYMNAPAGTNAVGFFNVAWTTLAGWQSTGFDISSIAFDPQFVNAGSGNYRPTNVFVDNMGAALGVTSDILGFTRSSTTPDIGAIEFTSAACTSPPVAGTVISTTNPVCAGVNFTLSLTGGTAGAGQTYQWQSSPDNTTWTNITGAVSAVYTTSQTNSTWYRVAVTCGSATVLSAPLQVNTTSVSYATLPFTESFESTWINGCDNRDIPNNFWRNQPATGNNSWRRYDDGAAGAWVNPANGAYTPSASHGSYSARFHSYNASANAKGSLDFYVNCNTGVAAKRLRFDYINTTGNDSMEVLLSTDGGLTFTWLNGYTVNGSWDRKVLNFTSNSATTVIRFRSTSDFGGSDIGIDNLTMFNLENCSGTPVPGTTVSSNTMVCPGSNFTLSVNGLPMQNGLTYQWQASPDNITWTNISGATGEDLTTSQTTATWYRIFITCTNGNQSAGSVPVLVPMRAPLYAPLPYTESFENTWVNGCDTRDIPNNFWNNNPATGDESWRRNDDGTSALWSSVNGAYAPAAAQGSYSARFHSYDGSDGAQGKFDLHLNASTGAPNKRLTFSYINTSGDDSLTVLVSTNGGTSFTRLDSVGIRGAWSQKVLYFNSTSATTIIRFQATADFGLTDIGLDDILVAEWPDCSGTPNAGTAVTTNSTVCIEPFTVSATGISTGNGITYQWQKSTDSVTWNNISGATAISYTTSQVGTHWYRLVTTCTISSTSANAAPVKVVSPTPVNGTFTINNNQLPGNGNFTSFNAAYDYIKCGIDGPVTFNVHTGTGTYNEQLTMIAVPGASAVNTVTFKGVGSGVLGFASTNTNERAVIKLKGTKHIIFDSLIINASLGTYGYGVQIMSNTDSNVVRNCTINLSTTSTAQNFAGIVVNGSDAGPVSTGAVLSDDNIFSGNTITGGYYGITLVATFNNGANGNNKIIKNTIKDFYSTGIYVAGSYGTLIEKNILSRPARTSVTDFYGIYFTTEKNTGCIVSKNRISNPFGGAPISTAAFYGINFNNSSGSTGGTYNENVVSNNLIYDINGNGLIYAIANTASGYAWYFHNTISLDNITSTSTAATRGFYQTTAASGLFFYNNNISITRGGTGTKYCIYLATNLLAGCDNNNYYINAAAGTNGVGFYTAARTQLSAWRTATGLDANSLSITPAFVDPASGNFTPGNAGIDNKGAAIGTADDINDQTRSGLTPDIGAYEFSPLPCALPLVNGKVDISPDTLCQFKPVYLHLNIGAFGSGQTFQWQMAKSLAGPYTNVGTPMLTPDTTIIADTTSFYRVQITCGTNTVYTDTALLVVNPALPTGIYTINKNGQSTYEPGKPGGNFLSFADAKAAMGCGIGGTVVFNVQAGSGPYTEQLILDSIAGTSAINTITFNGNGNTLTYNANSNSQRAVLKLNGADHIIFDSLQIEAGGGTYGYGIQLINNADSNTFRKCIINTSVASTSNNYAGIVINASDAAAVTTGNTLSDGNVFDRNRVTGGYYGITLVGNTTTTGFLNNNSFTNNTIQDFYNYGLYITGTNNTVVAGNTFTRAARANTATSVYGIYMTTAASNRLTISKNRFTRFFGGITANTASFYGVYHNSVSAAGEDTVSNNLFYDLDGNGPVYALYNTGSSNVWYHHNTISIDNTTSTATGASAGFYQTTTANGIQFVNNIVTISRGGAGAKHAIYLNATTSEILSNYNDFYVTGTNAHVGYYTANRTTLADWVTASGKDSSSLNHNPLYTDPATGNFMPMLAALDNKGTPVNIATDILNAVRSATTPDIGAYEFAPAPCQTPPIAGTASVTPSSGLCLEMPIELTVTGHSPLGAITFQWQSSPDGVTWTDISPVQYFPQYSTKAGLSTYYRAAVTCTGNTVYTAPVQVTLNNILLKGLYTIDPSKPATLPNFTSFQSAVDALLCGITGAIVFEVAPGTYNEQIRIPYIPNTSTINTVTFQSANGVASSVNLTFDATSTNNYTLKLDSTRHFIFKDLTISGTNTSNGRVVELANTASYDSILNCIIAAPVATAASNSIAGIYAFQLKGTSNVIKGNTISNGSSGIYFAGTGTGTGLSPDHVIENNTVSGAWQYGIYASNLKRVQLNKNIVTVNGPVNATAYGIYATDCDSSYSVTGNNITVSNATTIVYGLALINSDTARNARGKLANNMVTAVNNNTGALYGAYLSNSPGVIVQNNTIAINTSGAGSYGLYHNNFNGADYLNNTVNSTSTTTTNNHSMYLLNTAASGVRMRNNIFSNKGGGTALYVNNSSQSLTSDYNMLYTSGSTLVQRGNPAGTFATLADWRAGSYWDKYSIGYSPAFVSDSDLRPDLVNPDVWAMHGRGVQIAGNDRDINDSTRPVTLTQGVPDLGAYEFYPTALPTVLTATPLKPVVNQPQTFMYGTDTVMRITWGPTVPDSVEARRYSGVVPAGLQPRPDSMFFYTKVEMPGGGNYDYNMELFYLDPWQGSVPDQNMLGLGKTTVSNAWVVGFSSRVDVIKKKIWQNSVNYMDRFTGLVNPYAPPVLPDKDSSNRGKRFWVGYQRSYDFNPGVNSQEMVLYMSTTDQPANVQVRINGTNWVRNYVIPPYTTRASDYMPKNGLDDARLLDEGLYNRGISIVSDVPITAYAHIFASANSGATMLFPVGVWGYEYYSLNNRQNYSTTGAYTTIMVVADKNNTVVEITPSVPTLAGKPANVPFTVTLNAGDVYQVLGAMMSGSEGYDLTGSIIKSLPNSNNECHAIGVFTGSSRTGLGCGTSVGGSGDLFLQQTFPYSAWGKTYLTAPTSTSANISTRMTNIYRVLVKDPATVVKRNNITLTNIINNRYYQYESNTADIITADKPVTMVQYMSSSGACANTGGDGDPESNILSPAEQAISGFSGFYRNNLEAINVNYLTLILPDSGMNSLKIDGIPWNAIPAATKHSYAHSQPGYTVAIKRWPAGAGQSSVESDSAYLGLVYGLGSVESYGYNVGTMVKTLQGLGTISNTLNNGNKADYTCAGTPFRFTGYLPFIPNTLTWKLSRVPGLSPNADVTVNAPVPGDSILINGVKNYLFPLNQDYTFANPGVYTIEIVYDHPDIESCDHTGRDLIYVQVVPAPKADFTVNYSGCVKDIAEFVGAPNAQNGIAVNQWKWEFHDGSKANGQKVTYTYNTAGTFTEKLQSVTADGCVGDTTKQIVVNPVPIVKVNSVIVCTGADTTLQVENPAAGATYTWYASSTGGAAIGTGPTLSLTNITAGTDYYVQETSAAGCSSERTKVSIAVQTSILEPIVSVDSVAANLVRFKWTAVPGASGYEVSLDGGNNWTTPSSGSTGLTHTVAGLQPLQIVTIIVKALSGCTDSRSLPVSQQVLPDGIFIPNSFTPNGDGLNDVLRVYGYKIKEMKLVVFNQWGEKLFESADQSRGWDGSYKGKIQPSGVYMYVCRMILTDGTTMDKKGAINLIR</sequence>
<dbReference type="SUPFAM" id="SSF49299">
    <property type="entry name" value="PKD domain"/>
    <property type="match status" value="1"/>
</dbReference>
<dbReference type="RefSeq" id="WP_136577184.1">
    <property type="nucleotide sequence ID" value="NZ_STFF01000002.1"/>
</dbReference>
<dbReference type="SMART" id="SM00710">
    <property type="entry name" value="PbH1"/>
    <property type="match status" value="28"/>
</dbReference>
<dbReference type="Pfam" id="PF18911">
    <property type="entry name" value="PKD_4"/>
    <property type="match status" value="1"/>
</dbReference>
<dbReference type="InterPro" id="IPR039448">
    <property type="entry name" value="Beta_helix"/>
</dbReference>
<evidence type="ECO:0000313" key="3">
    <source>
        <dbReference type="EMBL" id="THU40431.1"/>
    </source>
</evidence>
<dbReference type="InterPro" id="IPR035986">
    <property type="entry name" value="PKD_dom_sf"/>
</dbReference>
<dbReference type="GO" id="GO:0016020">
    <property type="term" value="C:membrane"/>
    <property type="evidence" value="ECO:0007669"/>
    <property type="project" value="InterPro"/>
</dbReference>
<dbReference type="PROSITE" id="PS50060">
    <property type="entry name" value="MAM_2"/>
    <property type="match status" value="1"/>
</dbReference>
<dbReference type="InterPro" id="IPR011050">
    <property type="entry name" value="Pectin_lyase_fold/virulence"/>
</dbReference>
<feature type="domain" description="MAM" evidence="1">
    <location>
        <begin position="1161"/>
        <end position="1324"/>
    </location>
</feature>
<keyword evidence="4" id="KW-1185">Reference proteome</keyword>
<dbReference type="Gene3D" id="2.60.40.10">
    <property type="entry name" value="Immunoglobulins"/>
    <property type="match status" value="1"/>
</dbReference>
<dbReference type="InterPro" id="IPR000601">
    <property type="entry name" value="PKD_dom"/>
</dbReference>
<evidence type="ECO:0000259" key="2">
    <source>
        <dbReference type="PROSITE" id="PS50093"/>
    </source>
</evidence>
<accession>A0A4S8HYM3</accession>
<dbReference type="PROSITE" id="PS50093">
    <property type="entry name" value="PKD"/>
    <property type="match status" value="1"/>
</dbReference>
<dbReference type="Pfam" id="PF13585">
    <property type="entry name" value="CHU_C"/>
    <property type="match status" value="1"/>
</dbReference>
<dbReference type="InterPro" id="IPR000998">
    <property type="entry name" value="MAM_dom"/>
</dbReference>
<dbReference type="Pfam" id="PF19081">
    <property type="entry name" value="Ig_7"/>
    <property type="match status" value="1"/>
</dbReference>
<dbReference type="InterPro" id="IPR013783">
    <property type="entry name" value="Ig-like_fold"/>
</dbReference>
<dbReference type="InterPro" id="IPR026341">
    <property type="entry name" value="T9SS_type_B"/>
</dbReference>
<evidence type="ECO:0000259" key="1">
    <source>
        <dbReference type="PROSITE" id="PS50060"/>
    </source>
</evidence>
<evidence type="ECO:0000313" key="4">
    <source>
        <dbReference type="Proteomes" id="UP000306918"/>
    </source>
</evidence>
<protein>
    <submittedName>
        <fullName evidence="3">T9SS type B sorting domain-containing protein</fullName>
    </submittedName>
</protein>